<accession>A0A8C3G093</accession>
<evidence type="ECO:0000313" key="3">
    <source>
        <dbReference type="Ensembl" id="ENSCLMP00005025258.1"/>
    </source>
</evidence>
<dbReference type="Proteomes" id="UP000694565">
    <property type="component" value="Unplaced"/>
</dbReference>
<reference evidence="3" key="1">
    <citation type="submission" date="2025-08" db="UniProtKB">
        <authorList>
            <consortium name="Ensembl"/>
        </authorList>
    </citation>
    <scope>IDENTIFICATION</scope>
</reference>
<dbReference type="InterPro" id="IPR019406">
    <property type="entry name" value="APLF_PBZ"/>
</dbReference>
<organism evidence="3 4">
    <name type="scientific">Cyclopterus lumpus</name>
    <name type="common">Lumpsucker</name>
    <dbReference type="NCBI Taxonomy" id="8103"/>
    <lineage>
        <taxon>Eukaryota</taxon>
        <taxon>Metazoa</taxon>
        <taxon>Chordata</taxon>
        <taxon>Craniata</taxon>
        <taxon>Vertebrata</taxon>
        <taxon>Euteleostomi</taxon>
        <taxon>Actinopterygii</taxon>
        <taxon>Neopterygii</taxon>
        <taxon>Teleostei</taxon>
        <taxon>Neoteleostei</taxon>
        <taxon>Acanthomorphata</taxon>
        <taxon>Eupercaria</taxon>
        <taxon>Perciformes</taxon>
        <taxon>Cottioidei</taxon>
        <taxon>Cottales</taxon>
        <taxon>Cyclopteridae</taxon>
        <taxon>Cyclopterus</taxon>
    </lineage>
</organism>
<dbReference type="Pfam" id="PF10283">
    <property type="entry name" value="zf-CCHH"/>
    <property type="match status" value="2"/>
</dbReference>
<keyword evidence="4" id="KW-1185">Reference proteome</keyword>
<evidence type="ECO:0000256" key="1">
    <source>
        <dbReference type="SAM" id="MobiDB-lite"/>
    </source>
</evidence>
<dbReference type="GeneID" id="117732809"/>
<dbReference type="AlphaFoldDB" id="A0A8C3G093"/>
<feature type="compositionally biased region" description="Pro residues" evidence="1">
    <location>
        <begin position="127"/>
        <end position="141"/>
    </location>
</feature>
<feature type="domain" description="PBZ-type" evidence="2">
    <location>
        <begin position="409"/>
        <end position="434"/>
    </location>
</feature>
<reference evidence="3" key="2">
    <citation type="submission" date="2025-09" db="UniProtKB">
        <authorList>
            <consortium name="Ensembl"/>
        </authorList>
    </citation>
    <scope>IDENTIFICATION</scope>
</reference>
<dbReference type="Ensembl" id="ENSCLMT00005026395.1">
    <property type="protein sequence ID" value="ENSCLMP00005025258.1"/>
    <property type="gene ID" value="ENSCLMG00005012402.1"/>
</dbReference>
<dbReference type="GeneTree" id="ENSGT00390000010591"/>
<evidence type="ECO:0000259" key="2">
    <source>
        <dbReference type="Pfam" id="PF10283"/>
    </source>
</evidence>
<feature type="compositionally biased region" description="Low complexity" evidence="1">
    <location>
        <begin position="252"/>
        <end position="265"/>
    </location>
</feature>
<dbReference type="InterPro" id="IPR039253">
    <property type="entry name" value="APLF"/>
</dbReference>
<feature type="compositionally biased region" description="Low complexity" evidence="1">
    <location>
        <begin position="225"/>
        <end position="245"/>
    </location>
</feature>
<protein>
    <submittedName>
        <fullName evidence="3">Aprataxin and PNKP like factor</fullName>
    </submittedName>
</protein>
<dbReference type="SUPFAM" id="SSF49879">
    <property type="entry name" value="SMAD/FHA domain"/>
    <property type="match status" value="1"/>
</dbReference>
<dbReference type="GO" id="GO:0003906">
    <property type="term" value="F:DNA-(apurinic or apyrimidinic site) endonuclease activity"/>
    <property type="evidence" value="ECO:0007669"/>
    <property type="project" value="InterPro"/>
</dbReference>
<dbReference type="GO" id="GO:0005634">
    <property type="term" value="C:nucleus"/>
    <property type="evidence" value="ECO:0007669"/>
    <property type="project" value="TreeGrafter"/>
</dbReference>
<feature type="compositionally biased region" description="Basic residues" evidence="1">
    <location>
        <begin position="422"/>
        <end position="437"/>
    </location>
</feature>
<feature type="compositionally biased region" description="Acidic residues" evidence="1">
    <location>
        <begin position="332"/>
        <end position="345"/>
    </location>
</feature>
<dbReference type="RefSeq" id="XP_034391887.1">
    <property type="nucleotide sequence ID" value="XM_034535996.1"/>
</dbReference>
<dbReference type="InterPro" id="IPR008984">
    <property type="entry name" value="SMAD_FHA_dom_sf"/>
</dbReference>
<dbReference type="OrthoDB" id="10256774at2759"/>
<dbReference type="GO" id="GO:0035861">
    <property type="term" value="C:site of double-strand break"/>
    <property type="evidence" value="ECO:0007669"/>
    <property type="project" value="TreeGrafter"/>
</dbReference>
<name>A0A8C3G093_CYCLU</name>
<feature type="compositionally biased region" description="Acidic residues" evidence="1">
    <location>
        <begin position="449"/>
        <end position="470"/>
    </location>
</feature>
<feature type="compositionally biased region" description="Acidic residues" evidence="1">
    <location>
        <begin position="150"/>
        <end position="172"/>
    </location>
</feature>
<feature type="compositionally biased region" description="Acidic residues" evidence="1">
    <location>
        <begin position="393"/>
        <end position="409"/>
    </location>
</feature>
<evidence type="ECO:0000313" key="4">
    <source>
        <dbReference type="Proteomes" id="UP000694565"/>
    </source>
</evidence>
<dbReference type="PANTHER" id="PTHR21315">
    <property type="entry name" value="APRATAXIN AND PNK-LIKE FACTOR-RELATED"/>
    <property type="match status" value="1"/>
</dbReference>
<dbReference type="GO" id="GO:0008408">
    <property type="term" value="F:3'-5' exonuclease activity"/>
    <property type="evidence" value="ECO:0007669"/>
    <property type="project" value="InterPro"/>
</dbReference>
<dbReference type="FunFam" id="2.60.200.20:FF:000061">
    <property type="entry name" value="Zgc:165656 protein"/>
    <property type="match status" value="1"/>
</dbReference>
<dbReference type="Gene3D" id="2.60.200.20">
    <property type="match status" value="1"/>
</dbReference>
<sequence>MSGFDLARVDGDGGGAPIHLPPGETVLGRGPLLGVSDKRVSRLHGLLENLDGQLRLKPTHLNPCFVQSTPTDDPRPLQRDAWHRLHHGARFSLLPGQFVFQVAAVGGGDRTPRNSQTLEEEELPDVEPQPPVGQTPTPPAAPSNRRDAANEDDGDDLDDLDAANGNDGDDLDAANGNDGNDGDDLDAANGGSNKGATARPKAVQVDQRDDAPSGTGRVLPAWMMAAVAHAASSSSSSCSPKVQAAGKRSKGPKPAAAKQATPTNTSSPEEAELCGEEMPRKRRRKTRDEEEESAQSKTDVPPERRRARLQSQSKRAEVSAELHVFTAKEEEKKDEEEEEEEEEDIISATRANSTSRSEAKGAGARLRAPCPYGRSCYRKNPAHFQECSHPDDPDYEEEEEEEEEEDDDRPECPYGTDCYRKNPLHRKECKHTKKPGRATRNAPKKTVGEDDEDDDSFIDDDSEDAGDDSDYAPPVSDDSGEEAKAFVKRRKTHRSTAMASSALVDT</sequence>
<dbReference type="GO" id="GO:0006302">
    <property type="term" value="P:double-strand break repair"/>
    <property type="evidence" value="ECO:0007669"/>
    <property type="project" value="InterPro"/>
</dbReference>
<gene>
    <name evidence="3" type="primary">aplf</name>
</gene>
<proteinExistence type="predicted"/>
<feature type="region of interest" description="Disordered" evidence="1">
    <location>
        <begin position="106"/>
        <end position="506"/>
    </location>
</feature>
<feature type="compositionally biased region" description="Basic and acidic residues" evidence="1">
    <location>
        <begin position="314"/>
        <end position="331"/>
    </location>
</feature>
<dbReference type="PANTHER" id="PTHR21315:SF2">
    <property type="entry name" value="APRATAXIN AND PNK-LIKE FACTOR"/>
    <property type="match status" value="1"/>
</dbReference>
<feature type="domain" description="PBZ-type" evidence="2">
    <location>
        <begin position="367"/>
        <end position="392"/>
    </location>
</feature>